<evidence type="ECO:0000256" key="1">
    <source>
        <dbReference type="ARBA" id="ARBA00006964"/>
    </source>
</evidence>
<feature type="binding site" evidence="3">
    <location>
        <position position="220"/>
    </location>
    <ligand>
        <name>a divalent metal cation</name>
        <dbReference type="ChEBI" id="CHEBI:60240"/>
        <label>1</label>
    </ligand>
</feature>
<proteinExistence type="inferred from homology"/>
<evidence type="ECO:0000313" key="4">
    <source>
        <dbReference type="EMBL" id="RLK46877.1"/>
    </source>
</evidence>
<comment type="similarity">
    <text evidence="1">Belongs to the GTP cyclohydrolase I type 2/NIF3 family.</text>
</comment>
<dbReference type="GO" id="GO:0046872">
    <property type="term" value="F:metal ion binding"/>
    <property type="evidence" value="ECO:0007669"/>
    <property type="project" value="UniProtKB-KW"/>
</dbReference>
<protein>
    <submittedName>
        <fullName evidence="4">Dinuclear metal center YbgI/SA1388 family protein</fullName>
    </submittedName>
</protein>
<dbReference type="PANTHER" id="PTHR13799:SF14">
    <property type="entry name" value="GTP CYCLOHYDROLASE 1 TYPE 2 HOMOLOG"/>
    <property type="match status" value="1"/>
</dbReference>
<dbReference type="RefSeq" id="WP_121443082.1">
    <property type="nucleotide sequence ID" value="NZ_RCDA01000005.1"/>
</dbReference>
<dbReference type="SUPFAM" id="SSF102705">
    <property type="entry name" value="NIF3 (NGG1p interacting factor 3)-like"/>
    <property type="match status" value="1"/>
</dbReference>
<dbReference type="NCBIfam" id="TIGR00486">
    <property type="entry name" value="YbgI_SA1388"/>
    <property type="match status" value="1"/>
</dbReference>
<feature type="binding site" evidence="3">
    <location>
        <position position="65"/>
    </location>
    <ligand>
        <name>a divalent metal cation</name>
        <dbReference type="ChEBI" id="CHEBI:60240"/>
        <label>1</label>
    </ligand>
</feature>
<comment type="caution">
    <text evidence="4">The sequence shown here is derived from an EMBL/GenBank/DDBJ whole genome shotgun (WGS) entry which is preliminary data.</text>
</comment>
<dbReference type="Gene3D" id="3.40.1390.30">
    <property type="entry name" value="NIF3 (NGG1p interacting factor 3)-like"/>
    <property type="match status" value="2"/>
</dbReference>
<dbReference type="OrthoDB" id="9800881at2"/>
<dbReference type="Pfam" id="PF01784">
    <property type="entry name" value="DUF34_NIF3"/>
    <property type="match status" value="1"/>
</dbReference>
<reference evidence="4 5" key="1">
    <citation type="submission" date="2018-10" db="EMBL/GenBank/DDBJ databases">
        <title>Genomic Encyclopedia of Type Strains, Phase IV (KMG-IV): sequencing the most valuable type-strain genomes for metagenomic binning, comparative biology and taxonomic classification.</title>
        <authorList>
            <person name="Goeker M."/>
        </authorList>
    </citation>
    <scope>NUCLEOTIDE SEQUENCE [LARGE SCALE GENOMIC DNA]</scope>
    <source>
        <strain evidence="4 5">DSM 12769</strain>
    </source>
</reference>
<sequence>MVSLRALTECIDGWLQPTLVTDYAPNGLQVEGRSEVAHLVTGVTASQAFLEQAIEAGADAVLVHHGYFWKGEPAPLVGMKGRRVARLMRANVSLLAYHLPLDVHPRLGNNARLGEVLRLPAASGFPLAGLEGLGRETALAVPERLQDFAARVGQALSREPIVVPGGSHPVQRVAWCTGGGQDFIHQVVARGADTFISGEISERTTHAARELGVHYLCAGHHATERYGVQALGEALAGELGVRHTYIEVDNPA</sequence>
<dbReference type="EMBL" id="RCDA01000005">
    <property type="protein sequence ID" value="RLK46877.1"/>
    <property type="molecule type" value="Genomic_DNA"/>
</dbReference>
<feature type="binding site" evidence="3">
    <location>
        <position position="64"/>
    </location>
    <ligand>
        <name>a divalent metal cation</name>
        <dbReference type="ChEBI" id="CHEBI:60240"/>
        <label>2</label>
    </ligand>
</feature>
<keyword evidence="5" id="KW-1185">Reference proteome</keyword>
<accession>A0A498BVH4</accession>
<feature type="binding site" evidence="3">
    <location>
        <position position="102"/>
    </location>
    <ligand>
        <name>a divalent metal cation</name>
        <dbReference type="ChEBI" id="CHEBI:60240"/>
        <label>1</label>
    </ligand>
</feature>
<dbReference type="Proteomes" id="UP000275461">
    <property type="component" value="Unassembled WGS sequence"/>
</dbReference>
<dbReference type="PANTHER" id="PTHR13799">
    <property type="entry name" value="NGG1 INTERACTING FACTOR 3"/>
    <property type="match status" value="1"/>
</dbReference>
<evidence type="ECO:0000313" key="5">
    <source>
        <dbReference type="Proteomes" id="UP000275461"/>
    </source>
</evidence>
<evidence type="ECO:0000256" key="2">
    <source>
        <dbReference type="ARBA" id="ARBA00022723"/>
    </source>
</evidence>
<organism evidence="4 5">
    <name type="scientific">Alkalispirillum mobile</name>
    <dbReference type="NCBI Taxonomy" id="85925"/>
    <lineage>
        <taxon>Bacteria</taxon>
        <taxon>Pseudomonadati</taxon>
        <taxon>Pseudomonadota</taxon>
        <taxon>Gammaproteobacteria</taxon>
        <taxon>Chromatiales</taxon>
        <taxon>Ectothiorhodospiraceae</taxon>
        <taxon>Alkalispirillum</taxon>
    </lineage>
</organism>
<evidence type="ECO:0000256" key="3">
    <source>
        <dbReference type="PIRSR" id="PIRSR602678-1"/>
    </source>
</evidence>
<dbReference type="InterPro" id="IPR002678">
    <property type="entry name" value="DUF34/NIF3"/>
</dbReference>
<dbReference type="InterPro" id="IPR036069">
    <property type="entry name" value="DUF34/NIF3_sf"/>
</dbReference>
<dbReference type="AlphaFoldDB" id="A0A498BVH4"/>
<feature type="binding site" evidence="3">
    <location>
        <position position="224"/>
    </location>
    <ligand>
        <name>a divalent metal cation</name>
        <dbReference type="ChEBI" id="CHEBI:60240"/>
        <label>1</label>
    </ligand>
</feature>
<dbReference type="GO" id="GO:0005737">
    <property type="term" value="C:cytoplasm"/>
    <property type="evidence" value="ECO:0007669"/>
    <property type="project" value="TreeGrafter"/>
</dbReference>
<gene>
    <name evidence="4" type="ORF">DFR31_2585</name>
</gene>
<name>A0A498BVH4_9GAMM</name>
<keyword evidence="2 3" id="KW-0479">Metal-binding</keyword>